<gene>
    <name evidence="2" type="ORF">GM50_10745</name>
</gene>
<dbReference type="SUPFAM" id="SSF54637">
    <property type="entry name" value="Thioesterase/thiol ester dehydrase-isomerase"/>
    <property type="match status" value="1"/>
</dbReference>
<dbReference type="InterPro" id="IPR029069">
    <property type="entry name" value="HotDog_dom_sf"/>
</dbReference>
<evidence type="ECO:0000313" key="2">
    <source>
        <dbReference type="EMBL" id="KGA17795.1"/>
    </source>
</evidence>
<organism evidence="2">
    <name type="scientific">freshwater metagenome</name>
    <dbReference type="NCBI Taxonomy" id="449393"/>
    <lineage>
        <taxon>unclassified sequences</taxon>
        <taxon>metagenomes</taxon>
        <taxon>ecological metagenomes</taxon>
    </lineage>
</organism>
<dbReference type="EMBL" id="JNSK01000036">
    <property type="protein sequence ID" value="KGA17795.1"/>
    <property type="molecule type" value="Genomic_DNA"/>
</dbReference>
<evidence type="ECO:0000259" key="1">
    <source>
        <dbReference type="Pfam" id="PF13452"/>
    </source>
</evidence>
<name>A0A094Q109_9ZZZZ</name>
<dbReference type="AlphaFoldDB" id="A0A094Q109"/>
<proteinExistence type="predicted"/>
<accession>A0A094Q109</accession>
<dbReference type="Pfam" id="PF13452">
    <property type="entry name" value="FAS1_DH_region"/>
    <property type="match status" value="1"/>
</dbReference>
<feature type="domain" description="FAS1-like dehydratase" evidence="1">
    <location>
        <begin position="5"/>
        <end position="106"/>
    </location>
</feature>
<dbReference type="Gene3D" id="3.10.129.10">
    <property type="entry name" value="Hotdog Thioesterase"/>
    <property type="match status" value="1"/>
</dbReference>
<protein>
    <recommendedName>
        <fullName evidence="1">FAS1-like dehydratase domain-containing protein</fullName>
    </recommendedName>
</protein>
<comment type="caution">
    <text evidence="2">The sequence shown here is derived from an EMBL/GenBank/DDBJ whole genome shotgun (WGS) entry which is preliminary data.</text>
</comment>
<dbReference type="InterPro" id="IPR039569">
    <property type="entry name" value="FAS1-like_DH_region"/>
</dbReference>
<reference evidence="2" key="1">
    <citation type="submission" date="2014-05" db="EMBL/GenBank/DDBJ databases">
        <title>Key roles for freshwater Actinobacteria revealed by deep metagenomic sequencing.</title>
        <authorList>
            <person name="Ghai R."/>
            <person name="Mizuno C.M."/>
            <person name="Picazo A."/>
            <person name="Camacho A."/>
            <person name="Rodriguez-Valera F."/>
        </authorList>
    </citation>
    <scope>NUCLEOTIDE SEQUENCE</scope>
</reference>
<sequence>MQVGNYTHPLFSDLAVAQASGMPTLPLPGQALLLLAGGAAENSGAIDDAIALVGLSETTFFKPAFAGDFITLELTELDRTPTSKGDKAVANFEWKISNQAGEILATTTAKMLMRN</sequence>